<sequence length="135" mass="16452">MGFRERIKMFMAGRNGVDALFYFCFIVYFVIFGLNRIFRSPWLYYGDFIILIYAMFRLLSKNLESRHKENEAFKKILRKLSPNYELNRRKIVEGRTHSFHECPYCGAILRFERRRGKFNVTCPRCKHKITIKNWF</sequence>
<name>A0ABR9QYK5_9FIRM</name>
<keyword evidence="1" id="KW-0472">Membrane</keyword>
<dbReference type="EMBL" id="JADCKA010000012">
    <property type="protein sequence ID" value="MBE5035976.1"/>
    <property type="molecule type" value="Genomic_DNA"/>
</dbReference>
<comment type="caution">
    <text evidence="2">The sequence shown here is derived from an EMBL/GenBank/DDBJ whole genome shotgun (WGS) entry which is preliminary data.</text>
</comment>
<feature type="transmembrane region" description="Helical" evidence="1">
    <location>
        <begin position="44"/>
        <end position="60"/>
    </location>
</feature>
<evidence type="ECO:0000313" key="3">
    <source>
        <dbReference type="Proteomes" id="UP001516588"/>
    </source>
</evidence>
<accession>A0ABR9QYK5</accession>
<organism evidence="2 3">
    <name type="scientific">Gallibacter intestinalis</name>
    <dbReference type="NCBI Taxonomy" id="2779356"/>
    <lineage>
        <taxon>Bacteria</taxon>
        <taxon>Bacillati</taxon>
        <taxon>Bacillota</taxon>
        <taxon>Clostridia</taxon>
        <taxon>Eubacteriales</taxon>
        <taxon>Eubacteriaceae</taxon>
        <taxon>Gallibacter</taxon>
    </lineage>
</organism>
<evidence type="ECO:0008006" key="4">
    <source>
        <dbReference type="Google" id="ProtNLM"/>
    </source>
</evidence>
<evidence type="ECO:0000256" key="1">
    <source>
        <dbReference type="SAM" id="Phobius"/>
    </source>
</evidence>
<proteinExistence type="predicted"/>
<keyword evidence="1" id="KW-0812">Transmembrane</keyword>
<reference evidence="2 3" key="1">
    <citation type="submission" date="2020-10" db="EMBL/GenBank/DDBJ databases">
        <title>ChiBAC.</title>
        <authorList>
            <person name="Zenner C."/>
            <person name="Hitch T.C.A."/>
            <person name="Clavel T."/>
        </authorList>
    </citation>
    <scope>NUCLEOTIDE SEQUENCE [LARGE SCALE GENOMIC DNA]</scope>
    <source>
        <strain evidence="2 3">DSM 108706</strain>
    </source>
</reference>
<gene>
    <name evidence="2" type="ORF">INF20_06785</name>
</gene>
<dbReference type="RefSeq" id="WP_226385621.1">
    <property type="nucleotide sequence ID" value="NZ_JADCKA010000012.1"/>
</dbReference>
<protein>
    <recommendedName>
        <fullName evidence="4">Zn-finger containing protein</fullName>
    </recommendedName>
</protein>
<dbReference type="Proteomes" id="UP001516588">
    <property type="component" value="Unassembled WGS sequence"/>
</dbReference>
<feature type="transmembrane region" description="Helical" evidence="1">
    <location>
        <begin position="20"/>
        <end position="38"/>
    </location>
</feature>
<evidence type="ECO:0000313" key="2">
    <source>
        <dbReference type="EMBL" id="MBE5035976.1"/>
    </source>
</evidence>
<keyword evidence="1" id="KW-1133">Transmembrane helix</keyword>
<keyword evidence="3" id="KW-1185">Reference proteome</keyword>